<gene>
    <name evidence="2" type="ORF">CBYS24578_00013394</name>
</gene>
<proteinExistence type="predicted"/>
<dbReference type="AlphaFoldDB" id="A0A9N9UKS3"/>
<dbReference type="Proteomes" id="UP000754883">
    <property type="component" value="Unassembled WGS sequence"/>
</dbReference>
<evidence type="ECO:0000313" key="2">
    <source>
        <dbReference type="EMBL" id="CAG9994354.1"/>
    </source>
</evidence>
<dbReference type="EMBL" id="CABFNO020001527">
    <property type="protein sequence ID" value="CAG9994354.1"/>
    <property type="molecule type" value="Genomic_DNA"/>
</dbReference>
<name>A0A9N9UKS3_9HYPO</name>
<evidence type="ECO:0000313" key="3">
    <source>
        <dbReference type="Proteomes" id="UP000754883"/>
    </source>
</evidence>
<sequence>MEEARGRFSSVPREILDDIVSYLPNRDKKALRRASSFFAETVNIQIPRVFLSANPRNIEVIEAIANHEIRRHHVEQLIWDDSLLATPGSRHQMRNTYEPCGPFLPAPKHALLQSLPQRKVDLEFEPHRLYATACVVNIHNILFKRGKDCDTPAHLDREERLENAMSFQDSVRHYTQLYFQQQEVIRTGQHIRAFRVALDRFPNLRKVTITPACHGFLFTPLYETPMIRDFPKGFNHPIPRSWVSYTGTNGRRNAILRPGFRGSSKKIWDSVHVVFGTLVERKHNQVTELEVNVHGLDYGIPIDFFRLSNIECCHFFNIAEKLSRLDLSIQVPPSPNEDPFGTTVFMRPAFCRNPNLKHFSLHCCRGGHDGRFPPLRKLLPVEKWTYLEHFGLTGFKVSIDDLVDFLSSMPTTLSSLELGFLRFQTPGEHYDGLMQAMRDNLGWRNESEDSRPKIVIRVDLADRVRGRYIQVDKEVEDFVYGDGPNPFTFNDLFDKGTMHDEFDPEYERPNLADEELAALGIIKDPRYIEDSPYDADVVPEYCELEDDQDSYDFDSQSDSSGEADYAWSDSADSQ</sequence>
<comment type="caution">
    <text evidence="2">The sequence shown here is derived from an EMBL/GenBank/DDBJ whole genome shotgun (WGS) entry which is preliminary data.</text>
</comment>
<evidence type="ECO:0000256" key="1">
    <source>
        <dbReference type="SAM" id="MobiDB-lite"/>
    </source>
</evidence>
<feature type="region of interest" description="Disordered" evidence="1">
    <location>
        <begin position="546"/>
        <end position="574"/>
    </location>
</feature>
<evidence type="ECO:0008006" key="4">
    <source>
        <dbReference type="Google" id="ProtNLM"/>
    </source>
</evidence>
<keyword evidence="3" id="KW-1185">Reference proteome</keyword>
<reference evidence="2 3" key="2">
    <citation type="submission" date="2021-10" db="EMBL/GenBank/DDBJ databases">
        <authorList>
            <person name="Piombo E."/>
        </authorList>
    </citation>
    <scope>NUCLEOTIDE SEQUENCE [LARGE SCALE GENOMIC DNA]</scope>
</reference>
<protein>
    <recommendedName>
        <fullName evidence="4">F-box domain-containing protein</fullName>
    </recommendedName>
</protein>
<organism evidence="2 3">
    <name type="scientific">Clonostachys byssicola</name>
    <dbReference type="NCBI Taxonomy" id="160290"/>
    <lineage>
        <taxon>Eukaryota</taxon>
        <taxon>Fungi</taxon>
        <taxon>Dikarya</taxon>
        <taxon>Ascomycota</taxon>
        <taxon>Pezizomycotina</taxon>
        <taxon>Sordariomycetes</taxon>
        <taxon>Hypocreomycetidae</taxon>
        <taxon>Hypocreales</taxon>
        <taxon>Bionectriaceae</taxon>
        <taxon>Clonostachys</taxon>
    </lineage>
</organism>
<reference evidence="3" key="1">
    <citation type="submission" date="2019-06" db="EMBL/GenBank/DDBJ databases">
        <authorList>
            <person name="Broberg M."/>
        </authorList>
    </citation>
    <scope>NUCLEOTIDE SEQUENCE [LARGE SCALE GENOMIC DNA]</scope>
</reference>
<dbReference type="OrthoDB" id="5422579at2759"/>
<accession>A0A9N9UKS3</accession>